<dbReference type="PANTHER" id="PTHR23151">
    <property type="entry name" value="DIHYDROLIPOAMIDE ACETYL/SUCCINYL-TRANSFERASE-RELATED"/>
    <property type="match status" value="1"/>
</dbReference>
<dbReference type="InterPro" id="IPR001078">
    <property type="entry name" value="2-oxoacid_DH_actylTfrase"/>
</dbReference>
<dbReference type="Proteomes" id="UP000690515">
    <property type="component" value="Unassembled WGS sequence"/>
</dbReference>
<dbReference type="EMBL" id="JAGSOY010000035">
    <property type="protein sequence ID" value="MBU2712325.1"/>
    <property type="molecule type" value="Genomic_DNA"/>
</dbReference>
<dbReference type="InterPro" id="IPR036625">
    <property type="entry name" value="E3-bd_dom_sf"/>
</dbReference>
<dbReference type="InterPro" id="IPR045257">
    <property type="entry name" value="E2/Pdx1"/>
</dbReference>
<sequence length="424" mass="46689">MKTITMPSFGADMEQGKVAEWNIKPGDTVHRGDIIATIETMKGLIDMEVFDDGIVEQLLVQAGSEVPVGEPIATLRLLGEVAVETPQIKTTPVEKSEKPSTPLYANNEADYTTPVSTPPSETTAAISTQPHLETAQQAISLISPAARYQAEQQGFDWRTLPMGTGPNGAIVLADIQRYFQAEKSDLNATTPVKKHTHIEHDENEQKMRQAIAAVVSQSKREIPHYYLNQDISLTHALQWLQHYNETQPPESRLLINALIYCAIAKALQKFPTFNGFFQNNRFQPAEQVHLGNAINLRQGGLMVAAIHNAATLTPVTMMEKLKDQVIRAREGHLTMSEMQDATVTISNLGDRGSDAILGVIFPPQVALIGVGRVREVAWVENHIIKPVTIVSMSLAADHRVTDGHDGARLLSKINKLLQKPEQLT</sequence>
<keyword evidence="3 4" id="KW-0450">Lipoyl</keyword>
<dbReference type="SUPFAM" id="SSF52777">
    <property type="entry name" value="CoA-dependent acyltransferases"/>
    <property type="match status" value="1"/>
</dbReference>
<dbReference type="InterPro" id="IPR011053">
    <property type="entry name" value="Single_hybrid_motif"/>
</dbReference>
<keyword evidence="4" id="KW-0808">Transferase</keyword>
<dbReference type="PROSITE" id="PS50968">
    <property type="entry name" value="BIOTINYL_LIPOYL"/>
    <property type="match status" value="1"/>
</dbReference>
<evidence type="ECO:0000259" key="6">
    <source>
        <dbReference type="PROSITE" id="PS50968"/>
    </source>
</evidence>
<dbReference type="InterPro" id="IPR023213">
    <property type="entry name" value="CAT-like_dom_sf"/>
</dbReference>
<evidence type="ECO:0000256" key="2">
    <source>
        <dbReference type="ARBA" id="ARBA00007317"/>
    </source>
</evidence>
<feature type="domain" description="Lipoyl-binding" evidence="6">
    <location>
        <begin position="1"/>
        <end position="76"/>
    </location>
</feature>
<dbReference type="SUPFAM" id="SSF51230">
    <property type="entry name" value="Single hybrid motif"/>
    <property type="match status" value="1"/>
</dbReference>
<dbReference type="SUPFAM" id="SSF47005">
    <property type="entry name" value="Peripheral subunit-binding domain of 2-oxo acid dehydrogenase complex"/>
    <property type="match status" value="1"/>
</dbReference>
<evidence type="ECO:0000256" key="3">
    <source>
        <dbReference type="ARBA" id="ARBA00022823"/>
    </source>
</evidence>
<reference evidence="7 8" key="1">
    <citation type="submission" date="2021-04" db="EMBL/GenBank/DDBJ databases">
        <authorList>
            <person name="Pira H."/>
            <person name="Risdian C."/>
            <person name="Wink J."/>
        </authorList>
    </citation>
    <scope>NUCLEOTIDE SEQUENCE [LARGE SCALE GENOMIC DNA]</scope>
    <source>
        <strain evidence="7 8">WH53</strain>
    </source>
</reference>
<dbReference type="Gene3D" id="4.10.320.10">
    <property type="entry name" value="E3-binding domain"/>
    <property type="match status" value="1"/>
</dbReference>
<keyword evidence="8" id="KW-1185">Reference proteome</keyword>
<organism evidence="7 8">
    <name type="scientific">Zooshikella harenae</name>
    <dbReference type="NCBI Taxonomy" id="2827238"/>
    <lineage>
        <taxon>Bacteria</taxon>
        <taxon>Pseudomonadati</taxon>
        <taxon>Pseudomonadota</taxon>
        <taxon>Gammaproteobacteria</taxon>
        <taxon>Oceanospirillales</taxon>
        <taxon>Zooshikellaceae</taxon>
        <taxon>Zooshikella</taxon>
    </lineage>
</organism>
<keyword evidence="4" id="KW-0012">Acyltransferase</keyword>
<dbReference type="CDD" id="cd06849">
    <property type="entry name" value="lipoyl_domain"/>
    <property type="match status" value="1"/>
</dbReference>
<gene>
    <name evidence="7" type="ORF">KCG35_14760</name>
</gene>
<dbReference type="EC" id="2.3.1.-" evidence="4"/>
<dbReference type="InterPro" id="IPR000089">
    <property type="entry name" value="Biotin_lipoyl"/>
</dbReference>
<proteinExistence type="inferred from homology"/>
<comment type="cofactor">
    <cofactor evidence="1 4">
        <name>(R)-lipoate</name>
        <dbReference type="ChEBI" id="CHEBI:83088"/>
    </cofactor>
</comment>
<dbReference type="Pfam" id="PF00198">
    <property type="entry name" value="2-oxoacid_dh"/>
    <property type="match status" value="1"/>
</dbReference>
<dbReference type="InterPro" id="IPR004167">
    <property type="entry name" value="PSBD"/>
</dbReference>
<name>A0ABS5ZEA9_9GAMM</name>
<accession>A0ABS5ZEA9</accession>
<dbReference type="Gene3D" id="3.30.559.10">
    <property type="entry name" value="Chloramphenicol acetyltransferase-like domain"/>
    <property type="match status" value="1"/>
</dbReference>
<evidence type="ECO:0000256" key="1">
    <source>
        <dbReference type="ARBA" id="ARBA00001938"/>
    </source>
</evidence>
<dbReference type="Pfam" id="PF00364">
    <property type="entry name" value="Biotin_lipoyl"/>
    <property type="match status" value="1"/>
</dbReference>
<comment type="similarity">
    <text evidence="2 4">Belongs to the 2-oxoacid dehydrogenase family.</text>
</comment>
<feature type="region of interest" description="Disordered" evidence="5">
    <location>
        <begin position="89"/>
        <end position="121"/>
    </location>
</feature>
<evidence type="ECO:0000256" key="5">
    <source>
        <dbReference type="SAM" id="MobiDB-lite"/>
    </source>
</evidence>
<feature type="compositionally biased region" description="Low complexity" evidence="5">
    <location>
        <begin position="112"/>
        <end position="121"/>
    </location>
</feature>
<dbReference type="PANTHER" id="PTHR23151:SF90">
    <property type="entry name" value="DIHYDROLIPOYLLYSINE-RESIDUE ACETYLTRANSFERASE COMPONENT OF PYRUVATE DEHYDROGENASE COMPLEX, MITOCHONDRIAL-RELATED"/>
    <property type="match status" value="1"/>
</dbReference>
<evidence type="ECO:0000313" key="7">
    <source>
        <dbReference type="EMBL" id="MBU2712325.1"/>
    </source>
</evidence>
<evidence type="ECO:0000256" key="4">
    <source>
        <dbReference type="RuleBase" id="RU003423"/>
    </source>
</evidence>
<evidence type="ECO:0000313" key="8">
    <source>
        <dbReference type="Proteomes" id="UP000690515"/>
    </source>
</evidence>
<dbReference type="RefSeq" id="WP_215820553.1">
    <property type="nucleotide sequence ID" value="NZ_JAGSOY010000035.1"/>
</dbReference>
<comment type="caution">
    <text evidence="7">The sequence shown here is derived from an EMBL/GenBank/DDBJ whole genome shotgun (WGS) entry which is preliminary data.</text>
</comment>
<dbReference type="Gene3D" id="2.40.50.100">
    <property type="match status" value="1"/>
</dbReference>
<dbReference type="Pfam" id="PF02817">
    <property type="entry name" value="E3_binding"/>
    <property type="match status" value="1"/>
</dbReference>
<protein>
    <recommendedName>
        <fullName evidence="4">Dihydrolipoamide acetyltransferase component of pyruvate dehydrogenase complex</fullName>
        <ecNumber evidence="4">2.3.1.-</ecNumber>
    </recommendedName>
</protein>